<dbReference type="GO" id="GO:0005886">
    <property type="term" value="C:plasma membrane"/>
    <property type="evidence" value="ECO:0007669"/>
    <property type="project" value="UniProtKB-SubCell"/>
</dbReference>
<feature type="transmembrane region" description="Helical" evidence="11">
    <location>
        <begin position="946"/>
        <end position="966"/>
    </location>
</feature>
<dbReference type="EMBL" id="BMNA01000001">
    <property type="protein sequence ID" value="GGL85676.1"/>
    <property type="molecule type" value="Genomic_DNA"/>
</dbReference>
<dbReference type="CDD" id="cd18543">
    <property type="entry name" value="ABC_6TM_Rv0194_D1_like"/>
    <property type="match status" value="1"/>
</dbReference>
<dbReference type="InterPro" id="IPR039421">
    <property type="entry name" value="Type_1_exporter"/>
</dbReference>
<feature type="transmembrane region" description="Helical" evidence="11">
    <location>
        <begin position="175"/>
        <end position="194"/>
    </location>
</feature>
<feature type="transmembrane region" description="Helical" evidence="11">
    <location>
        <begin position="300"/>
        <end position="320"/>
    </location>
</feature>
<dbReference type="InterPro" id="IPR036640">
    <property type="entry name" value="ABC1_TM_sf"/>
</dbReference>
<sequence>MAVLSPPGTVRPPAGHRAALDAPGGDWLRRLWGYCWRHRTVTVLAAAAALGGIGLGALTPLLSKMAVDDATAGRTDALPWVIAALVALALIRFGSSFLRRWAGGRLSLDVQHDMRQDVFAALSRLDGAGQDAIRTGQVVSRASSDLQMVQGLLAMVPLSGGQLVLFVASLGIMVWLSPLLTLMALLVVPAVWLLTRMTRMVLFPATWAAQQSAAEVADIVEEDVTGVRVVKGFGQERRELARLRAGSARLYRDRLRAVRLTARISPGLAAVTGLGQVGVLALGGLLAVRGTVSVGTFLAFSLYLAQLVAPTRTLSFLLILGQQARASVDRVLEIVDSRATVTDPADPAPVPDGPLPVRFDGVHFGYTHDDPVLTGFDLEVPAGRTVALVGGSGSGKSTVSLLLPRFYDPHAGRIDLGGTDIRRLTLSDLRRTVGVVFEEAFLFSDSIAANISYGRPDATREQVVEAARAAEALDFVEALPQGFDTVIGERGLTLSGGQRQRLALARAMLTDPRVLLLDDATSAVDPVTESAIHATLHRLTADRTTILIAHRRSTLALADTIAVVADGAVVDHGTHDELVARCAAYRRLLGGDDLDEATPEVADLPAGRPGFDGTTPELWPTPTGDDAVVDRSLRVAARSAGAGAGGRGGGGRGGRGMGGMGGGMGGPGGMLGAVPATPELLARVAALPPGTDDPPPDPTAADDALHRRDDRFSLRETLRPFRGLLVLALVLVALDALAGVALPALIRTGVDQGISRSALSAVWVASALALAVVVGDYLVQRWQLVVAGRAGEGVLFQLRTREFAQLQRLGLDYYEREMPGRIMTRMTTDVDALSSFLQTGLVTAVVSLATFVGIAIALLVMDAGLALLAFSVLPPLLVATVVFRRYSSRAYDDAREKVSAVNADLQENVSGMRITQALGRQQANAAGFAARSDEYRRSRMRAQTAISLYFPFVALLSELSAALVLGVGAHRVAVGVVTAGTLLAFVLYLDSFFTPIQQLSQVFDGYQQAAVGLRRIGELLATPTSTPPAQDPVAAGHLRGRIELDHVRFRYTTADPGTPDALQDVSLVIEPGETVAVVGSTGAGKSTLVKLIARYYDVTDGAVRVDGVDVRRFDLASYRSRLGVVPQEAHLFAGTVRDSVAYARPDASDAEVEAAARAVGALGVVAGLSGGFRHAVDERGRNLSAGQRQLLSLARAELADPDVLLLDEATAALDPAAEAAVLAATDRLARGRTTLVVAHRLTTASRADRIVVMDHGRIVEVGTHDELLAAGGAYARLYARAA</sequence>
<evidence type="ECO:0000256" key="9">
    <source>
        <dbReference type="ARBA" id="ARBA00061644"/>
    </source>
</evidence>
<dbReference type="PROSITE" id="PS50893">
    <property type="entry name" value="ABC_TRANSPORTER_2"/>
    <property type="match status" value="2"/>
</dbReference>
<feature type="compositionally biased region" description="Gly residues" evidence="10">
    <location>
        <begin position="642"/>
        <end position="660"/>
    </location>
</feature>
<dbReference type="GO" id="GO:0005524">
    <property type="term" value="F:ATP binding"/>
    <property type="evidence" value="ECO:0007669"/>
    <property type="project" value="UniProtKB-KW"/>
</dbReference>
<feature type="transmembrane region" description="Helical" evidence="11">
    <location>
        <begin position="865"/>
        <end position="883"/>
    </location>
</feature>
<comment type="similarity">
    <text evidence="9">Belongs to the ABC transporter superfamily. Lipid exporter (TC 3.A.1.106) family.</text>
</comment>
<dbReference type="Gene3D" id="1.20.1560.10">
    <property type="entry name" value="ABC transporter type 1, transmembrane domain"/>
    <property type="match status" value="2"/>
</dbReference>
<comment type="subcellular location">
    <subcellularLocation>
        <location evidence="1">Cell membrane</location>
        <topology evidence="1">Multi-pass membrane protein</topology>
    </subcellularLocation>
</comment>
<dbReference type="Gene3D" id="3.40.50.300">
    <property type="entry name" value="P-loop containing nucleotide triphosphate hydrolases"/>
    <property type="match status" value="2"/>
</dbReference>
<accession>A0A917SLT1</accession>
<keyword evidence="6" id="KW-0067">ATP-binding</keyword>
<evidence type="ECO:0000313" key="14">
    <source>
        <dbReference type="EMBL" id="GGL85676.1"/>
    </source>
</evidence>
<evidence type="ECO:0000256" key="4">
    <source>
        <dbReference type="ARBA" id="ARBA00022692"/>
    </source>
</evidence>
<feature type="transmembrane region" description="Helical" evidence="11">
    <location>
        <begin position="724"/>
        <end position="746"/>
    </location>
</feature>
<feature type="region of interest" description="Disordered" evidence="10">
    <location>
        <begin position="686"/>
        <end position="706"/>
    </location>
</feature>
<protein>
    <submittedName>
        <fullName evidence="14">ABC transporter</fullName>
    </submittedName>
</protein>
<dbReference type="Pfam" id="PF00664">
    <property type="entry name" value="ABC_membrane"/>
    <property type="match status" value="2"/>
</dbReference>
<evidence type="ECO:0000256" key="3">
    <source>
        <dbReference type="ARBA" id="ARBA00022475"/>
    </source>
</evidence>
<dbReference type="InterPro" id="IPR011527">
    <property type="entry name" value="ABC1_TM_dom"/>
</dbReference>
<dbReference type="PROSITE" id="PS50929">
    <property type="entry name" value="ABC_TM1F"/>
    <property type="match status" value="2"/>
</dbReference>
<dbReference type="InterPro" id="IPR017871">
    <property type="entry name" value="ABC_transporter-like_CS"/>
</dbReference>
<evidence type="ECO:0000256" key="7">
    <source>
        <dbReference type="ARBA" id="ARBA00022989"/>
    </source>
</evidence>
<feature type="transmembrane region" description="Helical" evidence="11">
    <location>
        <begin position="78"/>
        <end position="98"/>
    </location>
</feature>
<feature type="domain" description="ABC transporter" evidence="12">
    <location>
        <begin position="1042"/>
        <end position="1280"/>
    </location>
</feature>
<feature type="transmembrane region" description="Helical" evidence="11">
    <location>
        <begin position="972"/>
        <end position="989"/>
    </location>
</feature>
<dbReference type="PROSITE" id="PS00211">
    <property type="entry name" value="ABC_TRANSPORTER_1"/>
    <property type="match status" value="1"/>
</dbReference>
<feature type="domain" description="ABC transporter" evidence="12">
    <location>
        <begin position="357"/>
        <end position="591"/>
    </location>
</feature>
<evidence type="ECO:0000256" key="10">
    <source>
        <dbReference type="SAM" id="MobiDB-lite"/>
    </source>
</evidence>
<keyword evidence="2" id="KW-0813">Transport</keyword>
<feature type="transmembrane region" description="Helical" evidence="11">
    <location>
        <begin position="835"/>
        <end position="859"/>
    </location>
</feature>
<evidence type="ECO:0000256" key="1">
    <source>
        <dbReference type="ARBA" id="ARBA00004651"/>
    </source>
</evidence>
<evidence type="ECO:0000256" key="5">
    <source>
        <dbReference type="ARBA" id="ARBA00022741"/>
    </source>
</evidence>
<keyword evidence="4 11" id="KW-0812">Transmembrane</keyword>
<dbReference type="InterPro" id="IPR027417">
    <property type="entry name" value="P-loop_NTPase"/>
</dbReference>
<feature type="domain" description="ABC transmembrane type-1" evidence="13">
    <location>
        <begin position="726"/>
        <end position="1008"/>
    </location>
</feature>
<keyword evidence="5" id="KW-0547">Nucleotide-binding</keyword>
<evidence type="ECO:0000256" key="6">
    <source>
        <dbReference type="ARBA" id="ARBA00022840"/>
    </source>
</evidence>
<evidence type="ECO:0000259" key="12">
    <source>
        <dbReference type="PROSITE" id="PS50893"/>
    </source>
</evidence>
<dbReference type="SMART" id="SM00382">
    <property type="entry name" value="AAA"/>
    <property type="match status" value="2"/>
</dbReference>
<dbReference type="InterPro" id="IPR003439">
    <property type="entry name" value="ABC_transporter-like_ATP-bd"/>
</dbReference>
<name>A0A917SLT1_9ACTN</name>
<dbReference type="FunFam" id="3.40.50.300:FF:000299">
    <property type="entry name" value="ABC transporter ATP-binding protein/permease"/>
    <property type="match status" value="2"/>
</dbReference>
<reference evidence="14" key="1">
    <citation type="journal article" date="2014" name="Int. J. Syst. Evol. Microbiol.">
        <title>Complete genome sequence of Corynebacterium casei LMG S-19264T (=DSM 44701T), isolated from a smear-ripened cheese.</title>
        <authorList>
            <consortium name="US DOE Joint Genome Institute (JGI-PGF)"/>
            <person name="Walter F."/>
            <person name="Albersmeier A."/>
            <person name="Kalinowski J."/>
            <person name="Ruckert C."/>
        </authorList>
    </citation>
    <scope>NUCLEOTIDE SEQUENCE</scope>
    <source>
        <strain evidence="14">CGMCC 4.7308</strain>
    </source>
</reference>
<feature type="transmembrane region" description="Helical" evidence="11">
    <location>
        <begin position="264"/>
        <end position="288"/>
    </location>
</feature>
<feature type="region of interest" description="Disordered" evidence="10">
    <location>
        <begin position="601"/>
        <end position="624"/>
    </location>
</feature>
<organism evidence="14 15">
    <name type="scientific">Nakamurella endophytica</name>
    <dbReference type="NCBI Taxonomy" id="1748367"/>
    <lineage>
        <taxon>Bacteria</taxon>
        <taxon>Bacillati</taxon>
        <taxon>Actinomycetota</taxon>
        <taxon>Actinomycetes</taxon>
        <taxon>Nakamurellales</taxon>
        <taxon>Nakamurellaceae</taxon>
        <taxon>Nakamurella</taxon>
    </lineage>
</organism>
<dbReference type="PANTHER" id="PTHR43394:SF1">
    <property type="entry name" value="ATP-BINDING CASSETTE SUB-FAMILY B MEMBER 10, MITOCHONDRIAL"/>
    <property type="match status" value="1"/>
</dbReference>
<dbReference type="GO" id="GO:0015421">
    <property type="term" value="F:ABC-type oligopeptide transporter activity"/>
    <property type="evidence" value="ECO:0007669"/>
    <property type="project" value="TreeGrafter"/>
</dbReference>
<dbReference type="Proteomes" id="UP000655208">
    <property type="component" value="Unassembled WGS sequence"/>
</dbReference>
<feature type="region of interest" description="Disordered" evidence="10">
    <location>
        <begin position="639"/>
        <end position="660"/>
    </location>
</feature>
<keyword evidence="15" id="KW-1185">Reference proteome</keyword>
<dbReference type="InterPro" id="IPR003593">
    <property type="entry name" value="AAA+_ATPase"/>
</dbReference>
<evidence type="ECO:0000259" key="13">
    <source>
        <dbReference type="PROSITE" id="PS50929"/>
    </source>
</evidence>
<keyword evidence="7 11" id="KW-1133">Transmembrane helix</keyword>
<comment type="caution">
    <text evidence="14">The sequence shown here is derived from an EMBL/GenBank/DDBJ whole genome shotgun (WGS) entry which is preliminary data.</text>
</comment>
<dbReference type="SUPFAM" id="SSF90123">
    <property type="entry name" value="ABC transporter transmembrane region"/>
    <property type="match status" value="2"/>
</dbReference>
<evidence type="ECO:0000313" key="15">
    <source>
        <dbReference type="Proteomes" id="UP000655208"/>
    </source>
</evidence>
<evidence type="ECO:0000256" key="11">
    <source>
        <dbReference type="SAM" id="Phobius"/>
    </source>
</evidence>
<dbReference type="Pfam" id="PF00005">
    <property type="entry name" value="ABC_tran"/>
    <property type="match status" value="2"/>
</dbReference>
<feature type="transmembrane region" description="Helical" evidence="11">
    <location>
        <begin position="40"/>
        <end position="58"/>
    </location>
</feature>
<evidence type="ECO:0000256" key="2">
    <source>
        <dbReference type="ARBA" id="ARBA00022448"/>
    </source>
</evidence>
<feature type="transmembrane region" description="Helical" evidence="11">
    <location>
        <begin position="758"/>
        <end position="779"/>
    </location>
</feature>
<feature type="domain" description="ABC transmembrane type-1" evidence="13">
    <location>
        <begin position="43"/>
        <end position="323"/>
    </location>
</feature>
<feature type="transmembrane region" description="Helical" evidence="11">
    <location>
        <begin position="151"/>
        <end position="169"/>
    </location>
</feature>
<keyword evidence="8 11" id="KW-0472">Membrane</keyword>
<dbReference type="PANTHER" id="PTHR43394">
    <property type="entry name" value="ATP-DEPENDENT PERMEASE MDL1, MITOCHONDRIAL"/>
    <property type="match status" value="1"/>
</dbReference>
<keyword evidence="3" id="KW-1003">Cell membrane</keyword>
<proteinExistence type="inferred from homology"/>
<reference evidence="14" key="2">
    <citation type="submission" date="2020-09" db="EMBL/GenBank/DDBJ databases">
        <authorList>
            <person name="Sun Q."/>
            <person name="Zhou Y."/>
        </authorList>
    </citation>
    <scope>NUCLEOTIDE SEQUENCE</scope>
    <source>
        <strain evidence="14">CGMCC 4.7308</strain>
    </source>
</reference>
<dbReference type="GO" id="GO:0016887">
    <property type="term" value="F:ATP hydrolysis activity"/>
    <property type="evidence" value="ECO:0007669"/>
    <property type="project" value="InterPro"/>
</dbReference>
<evidence type="ECO:0000256" key="8">
    <source>
        <dbReference type="ARBA" id="ARBA00023136"/>
    </source>
</evidence>
<dbReference type="CDD" id="cd18546">
    <property type="entry name" value="ABC_6TM_Rv0194_D2_like"/>
    <property type="match status" value="1"/>
</dbReference>
<dbReference type="SUPFAM" id="SSF52540">
    <property type="entry name" value="P-loop containing nucleoside triphosphate hydrolases"/>
    <property type="match status" value="2"/>
</dbReference>
<gene>
    <name evidence="14" type="ORF">GCM10011594_01670</name>
</gene>